<evidence type="ECO:0000313" key="2">
    <source>
        <dbReference type="EMBL" id="GAA1562736.1"/>
    </source>
</evidence>
<proteinExistence type="predicted"/>
<name>A0ABN2CSY3_9ACTN</name>
<sequence>MRRKPVNSSSVQSFGWEDGTLEVEFVSGDVYQYFEVSEFTYAALARSDSVGRFINTRIKPHHDFKEV</sequence>
<accession>A0ABN2CSY3</accession>
<protein>
    <submittedName>
        <fullName evidence="2">KTSC domain-containing protein</fullName>
    </submittedName>
</protein>
<dbReference type="Pfam" id="PF13619">
    <property type="entry name" value="KTSC"/>
    <property type="match status" value="1"/>
</dbReference>
<gene>
    <name evidence="2" type="ORF">GCM10009741_80380</name>
</gene>
<reference evidence="2 3" key="1">
    <citation type="journal article" date="2019" name="Int. J. Syst. Evol. Microbiol.">
        <title>The Global Catalogue of Microorganisms (GCM) 10K type strain sequencing project: providing services to taxonomists for standard genome sequencing and annotation.</title>
        <authorList>
            <consortium name="The Broad Institute Genomics Platform"/>
            <consortium name="The Broad Institute Genome Sequencing Center for Infectious Disease"/>
            <person name="Wu L."/>
            <person name="Ma J."/>
        </authorList>
    </citation>
    <scope>NUCLEOTIDE SEQUENCE [LARGE SCALE GENOMIC DNA]</scope>
    <source>
        <strain evidence="2 3">JCM 14303</strain>
    </source>
</reference>
<keyword evidence="3" id="KW-1185">Reference proteome</keyword>
<comment type="caution">
    <text evidence="2">The sequence shown here is derived from an EMBL/GenBank/DDBJ whole genome shotgun (WGS) entry which is preliminary data.</text>
</comment>
<evidence type="ECO:0000259" key="1">
    <source>
        <dbReference type="Pfam" id="PF13619"/>
    </source>
</evidence>
<dbReference type="RefSeq" id="WP_344183858.1">
    <property type="nucleotide sequence ID" value="NZ_BAAANC010000006.1"/>
</dbReference>
<organism evidence="2 3">
    <name type="scientific">Kribbella lupini</name>
    <dbReference type="NCBI Taxonomy" id="291602"/>
    <lineage>
        <taxon>Bacteria</taxon>
        <taxon>Bacillati</taxon>
        <taxon>Actinomycetota</taxon>
        <taxon>Actinomycetes</taxon>
        <taxon>Propionibacteriales</taxon>
        <taxon>Kribbellaceae</taxon>
        <taxon>Kribbella</taxon>
    </lineage>
</organism>
<dbReference type="EMBL" id="BAAANC010000006">
    <property type="protein sequence ID" value="GAA1562736.1"/>
    <property type="molecule type" value="Genomic_DNA"/>
</dbReference>
<dbReference type="Proteomes" id="UP001500363">
    <property type="component" value="Unassembled WGS sequence"/>
</dbReference>
<dbReference type="InterPro" id="IPR025309">
    <property type="entry name" value="KTSC_dom"/>
</dbReference>
<evidence type="ECO:0000313" key="3">
    <source>
        <dbReference type="Proteomes" id="UP001500363"/>
    </source>
</evidence>
<feature type="domain" description="KTSC" evidence="1">
    <location>
        <begin position="7"/>
        <end position="61"/>
    </location>
</feature>